<comment type="similarity">
    <text evidence="3">Belongs to the GRF family.</text>
</comment>
<protein>
    <recommendedName>
        <fullName evidence="3">Growth-regulating factor</fullName>
    </recommendedName>
</protein>
<comment type="function">
    <text evidence="3">Transcription activator.</text>
</comment>
<dbReference type="SMART" id="SM00951">
    <property type="entry name" value="QLQ"/>
    <property type="match status" value="1"/>
</dbReference>
<dbReference type="Proteomes" id="UP001604277">
    <property type="component" value="Unassembled WGS sequence"/>
</dbReference>
<dbReference type="GO" id="GO:0005634">
    <property type="term" value="C:nucleus"/>
    <property type="evidence" value="ECO:0007669"/>
    <property type="project" value="UniProtKB-SubCell"/>
</dbReference>
<feature type="transmembrane region" description="Helical" evidence="4">
    <location>
        <begin position="116"/>
        <end position="139"/>
    </location>
</feature>
<keyword evidence="4" id="KW-1133">Transmembrane helix</keyword>
<sequence length="224" mass="24624">MSGTGSTSVAVGMGGAGGRLGYGRYRPPFTAVQWQELEHQAMIYKYLVAGLPVPPDLVIPIRHSFEAIFARFFNHPSFIVNEANRQKIAGWTIMLTCIGVLVLTSAASSVSLNSSIRFTLCGIGGDVLLLSGLVMLTWIDQDDLRHNFGHSGCLTFEEGFIFFWWKKLQASLSSFSCCLGMVIEQDSERLSILMSKERGLSIIATVCLWNFGINYADFGLSLHA</sequence>
<comment type="subcellular location">
    <subcellularLocation>
        <location evidence="1 3">Nucleus</location>
    </subcellularLocation>
</comment>
<dbReference type="AlphaFoldDB" id="A0ABD1WM38"/>
<organism evidence="6 7">
    <name type="scientific">Forsythia ovata</name>
    <dbReference type="NCBI Taxonomy" id="205694"/>
    <lineage>
        <taxon>Eukaryota</taxon>
        <taxon>Viridiplantae</taxon>
        <taxon>Streptophyta</taxon>
        <taxon>Embryophyta</taxon>
        <taxon>Tracheophyta</taxon>
        <taxon>Spermatophyta</taxon>
        <taxon>Magnoliopsida</taxon>
        <taxon>eudicotyledons</taxon>
        <taxon>Gunneridae</taxon>
        <taxon>Pentapetalae</taxon>
        <taxon>asterids</taxon>
        <taxon>lamiids</taxon>
        <taxon>Lamiales</taxon>
        <taxon>Oleaceae</taxon>
        <taxon>Forsythieae</taxon>
        <taxon>Forsythia</taxon>
    </lineage>
</organism>
<dbReference type="PANTHER" id="PTHR31602">
    <property type="entry name" value="GROWTH-REGULATING FACTOR 5"/>
    <property type="match status" value="1"/>
</dbReference>
<dbReference type="GO" id="GO:0005524">
    <property type="term" value="F:ATP binding"/>
    <property type="evidence" value="ECO:0007669"/>
    <property type="project" value="UniProtKB-UniRule"/>
</dbReference>
<dbReference type="GO" id="GO:0006351">
    <property type="term" value="P:DNA-templated transcription"/>
    <property type="evidence" value="ECO:0007669"/>
    <property type="project" value="UniProtKB-UniRule"/>
</dbReference>
<reference evidence="7" key="1">
    <citation type="submission" date="2024-07" db="EMBL/GenBank/DDBJ databases">
        <title>Two chromosome-level genome assemblies of Korean endemic species Abeliophyllum distichum and Forsythia ovata (Oleaceae).</title>
        <authorList>
            <person name="Jang H."/>
        </authorList>
    </citation>
    <scope>NUCLEOTIDE SEQUENCE [LARGE SCALE GENOMIC DNA]</scope>
</reference>
<evidence type="ECO:0000313" key="6">
    <source>
        <dbReference type="EMBL" id="KAL2550752.1"/>
    </source>
</evidence>
<keyword evidence="4" id="KW-0812">Transmembrane</keyword>
<evidence type="ECO:0000256" key="2">
    <source>
        <dbReference type="ARBA" id="ARBA00023242"/>
    </source>
</evidence>
<accession>A0ABD1WM38</accession>
<comment type="domain">
    <text evidence="3">The QLQ domain and WRC domain may be involved in protein-protein interaction and DNA-binding, respectively.</text>
</comment>
<feature type="transmembrane region" description="Helical" evidence="4">
    <location>
        <begin position="88"/>
        <end position="110"/>
    </location>
</feature>
<keyword evidence="2 3" id="KW-0539">Nucleus</keyword>
<dbReference type="EMBL" id="JBFOLJ010000003">
    <property type="protein sequence ID" value="KAL2550752.1"/>
    <property type="molecule type" value="Genomic_DNA"/>
</dbReference>
<keyword evidence="3" id="KW-0804">Transcription</keyword>
<dbReference type="GO" id="GO:0048731">
    <property type="term" value="P:system development"/>
    <property type="evidence" value="ECO:0007669"/>
    <property type="project" value="UniProtKB-ARBA"/>
</dbReference>
<evidence type="ECO:0000256" key="4">
    <source>
        <dbReference type="SAM" id="Phobius"/>
    </source>
</evidence>
<dbReference type="InterPro" id="IPR031137">
    <property type="entry name" value="GRF"/>
</dbReference>
<keyword evidence="7" id="KW-1185">Reference proteome</keyword>
<evidence type="ECO:0000256" key="1">
    <source>
        <dbReference type="ARBA" id="ARBA00004123"/>
    </source>
</evidence>
<evidence type="ECO:0000256" key="3">
    <source>
        <dbReference type="RuleBase" id="RU367127"/>
    </source>
</evidence>
<name>A0ABD1WM38_9LAMI</name>
<comment type="caution">
    <text evidence="6">The sequence shown here is derived from an EMBL/GenBank/DDBJ whole genome shotgun (WGS) entry which is preliminary data.</text>
</comment>
<evidence type="ECO:0000259" key="5">
    <source>
        <dbReference type="PROSITE" id="PS51666"/>
    </source>
</evidence>
<keyword evidence="3" id="KW-0010">Activator</keyword>
<keyword evidence="3" id="KW-0805">Transcription regulation</keyword>
<evidence type="ECO:0000313" key="7">
    <source>
        <dbReference type="Proteomes" id="UP001604277"/>
    </source>
</evidence>
<feature type="domain" description="QLQ" evidence="5">
    <location>
        <begin position="28"/>
        <end position="63"/>
    </location>
</feature>
<dbReference type="InterPro" id="IPR014978">
    <property type="entry name" value="Gln-Leu-Gln_QLQ"/>
</dbReference>
<proteinExistence type="inferred from homology"/>
<dbReference type="PROSITE" id="PS51666">
    <property type="entry name" value="QLQ"/>
    <property type="match status" value="1"/>
</dbReference>
<keyword evidence="4" id="KW-0472">Membrane</keyword>
<dbReference type="Pfam" id="PF08880">
    <property type="entry name" value="QLQ"/>
    <property type="match status" value="1"/>
</dbReference>
<feature type="transmembrane region" description="Helical" evidence="4">
    <location>
        <begin position="199"/>
        <end position="216"/>
    </location>
</feature>
<gene>
    <name evidence="6" type="ORF">Fot_12282</name>
</gene>
<dbReference type="PANTHER" id="PTHR31602:SF8">
    <property type="entry name" value="GROWTH-REGULATING FACTOR 5"/>
    <property type="match status" value="1"/>
</dbReference>